<keyword evidence="1" id="KW-0472">Membrane</keyword>
<feature type="transmembrane region" description="Helical" evidence="1">
    <location>
        <begin position="12"/>
        <end position="30"/>
    </location>
</feature>
<sequence length="81" mass="9284">MSRKKYLTRTVVSGTIFFLISTVIFAFFFSLARGHMLTVADVVPWLAGGIVAGAMTYFWARNHAKEFRERANLWEPDSPQR</sequence>
<dbReference type="RefSeq" id="WP_046453577.1">
    <property type="nucleotide sequence ID" value="NZ_CP011311.1"/>
</dbReference>
<dbReference type="AlphaFoldDB" id="A0A0F6QZU3"/>
<name>A0A0F6QZU3_9CORY</name>
<dbReference type="EMBL" id="CP011311">
    <property type="protein sequence ID" value="AKE40058.1"/>
    <property type="molecule type" value="Genomic_DNA"/>
</dbReference>
<accession>A0A0F6QZU3</accession>
<protein>
    <submittedName>
        <fullName evidence="2">Uncharacterized protein</fullName>
    </submittedName>
</protein>
<reference evidence="2 3" key="1">
    <citation type="journal article" date="2015" name="Genome Announc.">
        <title>Complete Genome Sequence of Corynebacterium camporealensis DSM 44610, Isolated from the Milk of a Manchega Sheep with Subclinical Mastitis.</title>
        <authorList>
            <person name="Ruckert C."/>
            <person name="Albersmeier A."/>
            <person name="Winkler A."/>
            <person name="Tauch A."/>
        </authorList>
    </citation>
    <scope>NUCLEOTIDE SEQUENCE [LARGE SCALE GENOMIC DNA]</scope>
    <source>
        <strain evidence="2 3">DSM 44610</strain>
    </source>
</reference>
<keyword evidence="3" id="KW-1185">Reference proteome</keyword>
<keyword evidence="1" id="KW-0812">Transmembrane</keyword>
<evidence type="ECO:0000313" key="2">
    <source>
        <dbReference type="EMBL" id="AKE40058.1"/>
    </source>
</evidence>
<evidence type="ECO:0000313" key="3">
    <source>
        <dbReference type="Proteomes" id="UP000033566"/>
    </source>
</evidence>
<dbReference type="OrthoDB" id="9963608at2"/>
<dbReference type="Proteomes" id="UP000033566">
    <property type="component" value="Chromosome"/>
</dbReference>
<dbReference type="KEGG" id="ccj:UL81_10625"/>
<dbReference type="PATRIC" id="fig|161896.4.peg.2071"/>
<organism evidence="2 3">
    <name type="scientific">Corynebacterium camporealensis</name>
    <dbReference type="NCBI Taxonomy" id="161896"/>
    <lineage>
        <taxon>Bacteria</taxon>
        <taxon>Bacillati</taxon>
        <taxon>Actinomycetota</taxon>
        <taxon>Actinomycetes</taxon>
        <taxon>Mycobacteriales</taxon>
        <taxon>Corynebacteriaceae</taxon>
        <taxon>Corynebacterium</taxon>
    </lineage>
</organism>
<proteinExistence type="predicted"/>
<feature type="transmembrane region" description="Helical" evidence="1">
    <location>
        <begin position="42"/>
        <end position="60"/>
    </location>
</feature>
<evidence type="ECO:0000256" key="1">
    <source>
        <dbReference type="SAM" id="Phobius"/>
    </source>
</evidence>
<gene>
    <name evidence="2" type="ORF">UL81_10625</name>
</gene>
<keyword evidence="1" id="KW-1133">Transmembrane helix</keyword>
<dbReference type="HOGENOM" id="CLU_2568020_0_0_11"/>